<dbReference type="OrthoDB" id="8439308at2"/>
<dbReference type="Proteomes" id="UP000324738">
    <property type="component" value="Unassembled WGS sequence"/>
</dbReference>
<dbReference type="EMBL" id="VTWH01000002">
    <property type="protein sequence ID" value="KAA0970738.1"/>
    <property type="molecule type" value="Genomic_DNA"/>
</dbReference>
<gene>
    <name evidence="6" type="ORF">FPY71_09675</name>
</gene>
<evidence type="ECO:0000313" key="6">
    <source>
        <dbReference type="EMBL" id="KAA0970738.1"/>
    </source>
</evidence>
<feature type="chain" id="PRO_5023006845" evidence="4">
    <location>
        <begin position="46"/>
        <end position="367"/>
    </location>
</feature>
<name>A0A5B0DWK1_9HYPH</name>
<feature type="domain" description="Leucine-binding protein" evidence="5">
    <location>
        <begin position="49"/>
        <end position="276"/>
    </location>
</feature>
<dbReference type="Gene3D" id="3.40.50.2300">
    <property type="match status" value="2"/>
</dbReference>
<dbReference type="GO" id="GO:0006865">
    <property type="term" value="P:amino acid transport"/>
    <property type="evidence" value="ECO:0007669"/>
    <property type="project" value="UniProtKB-KW"/>
</dbReference>
<proteinExistence type="inferred from homology"/>
<feature type="signal peptide" evidence="4">
    <location>
        <begin position="1"/>
        <end position="45"/>
    </location>
</feature>
<dbReference type="InterPro" id="IPR028082">
    <property type="entry name" value="Peripla_BP_I"/>
</dbReference>
<dbReference type="PANTHER" id="PTHR30483">
    <property type="entry name" value="LEUCINE-SPECIFIC-BINDING PROTEIN"/>
    <property type="match status" value="1"/>
</dbReference>
<evidence type="ECO:0000259" key="5">
    <source>
        <dbReference type="Pfam" id="PF13458"/>
    </source>
</evidence>
<comment type="caution">
    <text evidence="6">The sequence shown here is derived from an EMBL/GenBank/DDBJ whole genome shotgun (WGS) entry which is preliminary data.</text>
</comment>
<dbReference type="SUPFAM" id="SSF53822">
    <property type="entry name" value="Periplasmic binding protein-like I"/>
    <property type="match status" value="1"/>
</dbReference>
<sequence length="367" mass="38384">MLSGEATGCCHLEFHLSMKQLLKPAHRRLQLAFAALLFCCGTGMAAENTIGVAAPLSGSGSILGQQLLSGVQHGVAPAGQDVLAVDTSCTPEGGRATAEAMKQADVRIAVGFLCSPALEAALPILREAGISTIAVGPRKVRLTAQREKTGNLVWRLAPEADAEARALATYVRENWSGTPFTIAEDGSLQARELADQLRIVLAESGIEPNAIENYSPAEGRQFPLARRLAQSGVTRLLALGTREDTAIILRDAASLDVQIETLGGENLLDDAGTVELPQGVRAVAIVSMAYAADPALEGYFSQGQAAGEIAATALQQSADTAISDTLNSAEFATTIGPVRFDGEGNANLPAFGVVEWRNGRFNPVPEG</sequence>
<accession>A0A5B0DWK1</accession>
<dbReference type="Pfam" id="PF13458">
    <property type="entry name" value="Peripla_BP_6"/>
    <property type="match status" value="1"/>
</dbReference>
<evidence type="ECO:0000256" key="1">
    <source>
        <dbReference type="ARBA" id="ARBA00010062"/>
    </source>
</evidence>
<dbReference type="InterPro" id="IPR051010">
    <property type="entry name" value="BCAA_transport"/>
</dbReference>
<evidence type="ECO:0000256" key="2">
    <source>
        <dbReference type="ARBA" id="ARBA00022729"/>
    </source>
</evidence>
<evidence type="ECO:0000313" key="7">
    <source>
        <dbReference type="Proteomes" id="UP000324738"/>
    </source>
</evidence>
<keyword evidence="3" id="KW-0813">Transport</keyword>
<evidence type="ECO:0000256" key="4">
    <source>
        <dbReference type="SAM" id="SignalP"/>
    </source>
</evidence>
<comment type="similarity">
    <text evidence="1">Belongs to the leucine-binding protein family.</text>
</comment>
<keyword evidence="7" id="KW-1185">Reference proteome</keyword>
<dbReference type="AlphaFoldDB" id="A0A5B0DWK1"/>
<dbReference type="InterPro" id="IPR028081">
    <property type="entry name" value="Leu-bd"/>
</dbReference>
<protein>
    <submittedName>
        <fullName evidence="6">Amino acid ABC transporter substrate-binding protein</fullName>
    </submittedName>
</protein>
<organism evidence="6 7">
    <name type="scientific">Aureimonas fodinaquatilis</name>
    <dbReference type="NCBI Taxonomy" id="2565783"/>
    <lineage>
        <taxon>Bacteria</taxon>
        <taxon>Pseudomonadati</taxon>
        <taxon>Pseudomonadota</taxon>
        <taxon>Alphaproteobacteria</taxon>
        <taxon>Hyphomicrobiales</taxon>
        <taxon>Aurantimonadaceae</taxon>
        <taxon>Aureimonas</taxon>
    </lineage>
</organism>
<keyword evidence="2 4" id="KW-0732">Signal</keyword>
<keyword evidence="3" id="KW-0029">Amino-acid transport</keyword>
<dbReference type="PANTHER" id="PTHR30483:SF6">
    <property type="entry name" value="PERIPLASMIC BINDING PROTEIN OF ABC TRANSPORTER FOR NATURAL AMINO ACIDS"/>
    <property type="match status" value="1"/>
</dbReference>
<evidence type="ECO:0000256" key="3">
    <source>
        <dbReference type="ARBA" id="ARBA00022970"/>
    </source>
</evidence>
<reference evidence="6 7" key="1">
    <citation type="submission" date="2019-08" db="EMBL/GenBank/DDBJ databases">
        <title>Aureimonas fodiniaquatilis sp. nov., isolated from a coal mine wastewater.</title>
        <authorList>
            <person name="Kim W."/>
        </authorList>
    </citation>
    <scope>NUCLEOTIDE SEQUENCE [LARGE SCALE GENOMIC DNA]</scope>
    <source>
        <strain evidence="6 7">CAU 1482</strain>
    </source>
</reference>